<accession>A0A6A4H885</accession>
<dbReference type="Pfam" id="PF18759">
    <property type="entry name" value="Plavaka"/>
    <property type="match status" value="1"/>
</dbReference>
<evidence type="ECO:0000313" key="2">
    <source>
        <dbReference type="Proteomes" id="UP000799118"/>
    </source>
</evidence>
<name>A0A6A4H885_9AGAR</name>
<evidence type="ECO:0000313" key="1">
    <source>
        <dbReference type="EMBL" id="KAE9393913.1"/>
    </source>
</evidence>
<sequence length="880" mass="100119">MDGFNFHPFLTGKEYVIETAKAQIYFTGEKCDKDGNALPPGAPSEPLPEVENPWAPFQDEVAFRLADLVFKKVEMSQPNIDELLDLWCLDVQRHFGGDSGPFGTHGDLLETIDSIQDGSAPWQCFQTEIEKNLPANAPEWQKTSYQVWYCDPDTVIANMLSNPDFAKDFDAAPYVHIGKDGERHWSDFMSGNYSFRHATQIYEDPETGGENVTGAMYCPIILGADKTTVSVATGHVEYHPLYLSIGNLHNSAHRGHRNGVIPIGFLAIPKADRKYNNDNNFRIFKKRLYHSSLVSILSSLRPAMSTPVVRRCPDGYFRRIIYDLAAFIADYPEQVMLAGIVQGWCCRCTAHFSGLDGTGEPRTQEWVNTLFNHYQGEPGVLWDNYGIDDDVLPFTHYFPRADIHEMLTADLLHQVIKGCFKDMIVEWVVSYLTLEHGEAQAKEILDEVDHRISVVPSFPGLRRFPHGRHFKQWTGDDSKALMKVFLPAISEYIPYEMSRCISSFLDFCSLVQRNDFTTDTIAEIQAAIHSFHHYRKIFISTGVREHFSIPRMHSITHYPALILDFAAPNGVCSSITESRHITAVKKPWRRSNRYNALSQMLLTNQHLDKLAALRAMLVERKLMPPLKTPPPPDPFDTEVDEEGADDGERLLAKVDLAKKQASGYPRSLEPLAAHVQQPELPALTRRFLYEQTTGMSSDDVDLEDCPEIFGSTKFSVFHSAVSRFYAPSDNAGIRGMHREQIRCTPSWYGQERRDTVAVVIDDTVPGFRGMSAARVHLFFSFKYQDNVYPCALVHWFDTYGRSQDPNTGLWIVRPAYHDSRQRCRHLAVIHLDTLLRGVHLIPNYGPYPLNRAVKFYHSLDAFSAYYVNRLADYHANEILF</sequence>
<protein>
    <submittedName>
        <fullName evidence="1">Uncharacterized protein</fullName>
    </submittedName>
</protein>
<dbReference type="EMBL" id="ML769561">
    <property type="protein sequence ID" value="KAE9393913.1"/>
    <property type="molecule type" value="Genomic_DNA"/>
</dbReference>
<dbReference type="OrthoDB" id="3199698at2759"/>
<dbReference type="Proteomes" id="UP000799118">
    <property type="component" value="Unassembled WGS sequence"/>
</dbReference>
<dbReference type="AlphaFoldDB" id="A0A6A4H885"/>
<dbReference type="InterPro" id="IPR041078">
    <property type="entry name" value="Plavaka"/>
</dbReference>
<organism evidence="1 2">
    <name type="scientific">Gymnopus androsaceus JB14</name>
    <dbReference type="NCBI Taxonomy" id="1447944"/>
    <lineage>
        <taxon>Eukaryota</taxon>
        <taxon>Fungi</taxon>
        <taxon>Dikarya</taxon>
        <taxon>Basidiomycota</taxon>
        <taxon>Agaricomycotina</taxon>
        <taxon>Agaricomycetes</taxon>
        <taxon>Agaricomycetidae</taxon>
        <taxon>Agaricales</taxon>
        <taxon>Marasmiineae</taxon>
        <taxon>Omphalotaceae</taxon>
        <taxon>Gymnopus</taxon>
    </lineage>
</organism>
<proteinExistence type="predicted"/>
<gene>
    <name evidence="1" type="ORF">BT96DRAFT_886930</name>
</gene>
<reference evidence="1" key="1">
    <citation type="journal article" date="2019" name="Environ. Microbiol.">
        <title>Fungal ecological strategies reflected in gene transcription - a case study of two litter decomposers.</title>
        <authorList>
            <person name="Barbi F."/>
            <person name="Kohler A."/>
            <person name="Barry K."/>
            <person name="Baskaran P."/>
            <person name="Daum C."/>
            <person name="Fauchery L."/>
            <person name="Ihrmark K."/>
            <person name="Kuo A."/>
            <person name="LaButti K."/>
            <person name="Lipzen A."/>
            <person name="Morin E."/>
            <person name="Grigoriev I.V."/>
            <person name="Henrissat B."/>
            <person name="Lindahl B."/>
            <person name="Martin F."/>
        </authorList>
    </citation>
    <scope>NUCLEOTIDE SEQUENCE</scope>
    <source>
        <strain evidence="1">JB14</strain>
    </source>
</reference>
<keyword evidence="2" id="KW-1185">Reference proteome</keyword>